<gene>
    <name evidence="6" type="ORF">GCM10009104_05410</name>
</gene>
<dbReference type="Gene3D" id="3.40.50.2300">
    <property type="match status" value="2"/>
</dbReference>
<dbReference type="InterPro" id="IPR028082">
    <property type="entry name" value="Peripla_BP_I"/>
</dbReference>
<protein>
    <submittedName>
        <fullName evidence="6">Autoinducer 2-binding periplasmic protein LuxP</fullName>
    </submittedName>
</protein>
<evidence type="ECO:0000259" key="5">
    <source>
        <dbReference type="Pfam" id="PF13407"/>
    </source>
</evidence>
<dbReference type="PANTHER" id="PTHR46847">
    <property type="entry name" value="D-ALLOSE-BINDING PERIPLASMIC PROTEIN-RELATED"/>
    <property type="match status" value="1"/>
</dbReference>
<comment type="similarity">
    <text evidence="2">Belongs to the bacterial solute-binding protein 2 family.</text>
</comment>
<keyword evidence="7" id="KW-1185">Reference proteome</keyword>
<evidence type="ECO:0000256" key="4">
    <source>
        <dbReference type="SAM" id="SignalP"/>
    </source>
</evidence>
<dbReference type="InterPro" id="IPR025997">
    <property type="entry name" value="SBP_2_dom"/>
</dbReference>
<feature type="chain" id="PRO_5046023765" evidence="4">
    <location>
        <begin position="22"/>
        <end position="366"/>
    </location>
</feature>
<reference evidence="6 7" key="1">
    <citation type="journal article" date="2019" name="Int. J. Syst. Evol. Microbiol.">
        <title>The Global Catalogue of Microorganisms (GCM) 10K type strain sequencing project: providing services to taxonomists for standard genome sequencing and annotation.</title>
        <authorList>
            <consortium name="The Broad Institute Genomics Platform"/>
            <consortium name="The Broad Institute Genome Sequencing Center for Infectious Disease"/>
            <person name="Wu L."/>
            <person name="Ma J."/>
        </authorList>
    </citation>
    <scope>NUCLEOTIDE SEQUENCE [LARGE SCALE GENOMIC DNA]</scope>
    <source>
        <strain evidence="6 7">JCM 15134</strain>
    </source>
</reference>
<evidence type="ECO:0000256" key="3">
    <source>
        <dbReference type="ARBA" id="ARBA00022729"/>
    </source>
</evidence>
<feature type="domain" description="Periplasmic binding protein" evidence="5">
    <location>
        <begin position="77"/>
        <end position="317"/>
    </location>
</feature>
<proteinExistence type="inferred from homology"/>
<dbReference type="EMBL" id="BAAAET010000001">
    <property type="protein sequence ID" value="GAA0683240.1"/>
    <property type="molecule type" value="Genomic_DNA"/>
</dbReference>
<evidence type="ECO:0000256" key="2">
    <source>
        <dbReference type="ARBA" id="ARBA00007639"/>
    </source>
</evidence>
<dbReference type="SUPFAM" id="SSF53822">
    <property type="entry name" value="Periplasmic binding protein-like I"/>
    <property type="match status" value="1"/>
</dbReference>
<dbReference type="Proteomes" id="UP001499915">
    <property type="component" value="Unassembled WGS sequence"/>
</dbReference>
<evidence type="ECO:0000256" key="1">
    <source>
        <dbReference type="ARBA" id="ARBA00004196"/>
    </source>
</evidence>
<comment type="subcellular location">
    <subcellularLocation>
        <location evidence="1">Cell envelope</location>
    </subcellularLocation>
</comment>
<dbReference type="PANTHER" id="PTHR46847:SF1">
    <property type="entry name" value="D-ALLOSE-BINDING PERIPLASMIC PROTEIN-RELATED"/>
    <property type="match status" value="1"/>
</dbReference>
<feature type="signal peptide" evidence="4">
    <location>
        <begin position="1"/>
        <end position="21"/>
    </location>
</feature>
<dbReference type="Pfam" id="PF13407">
    <property type="entry name" value="Peripla_BP_4"/>
    <property type="match status" value="1"/>
</dbReference>
<organism evidence="6 7">
    <name type="scientific">Marinobacterium maritimum</name>
    <dbReference type="NCBI Taxonomy" id="500162"/>
    <lineage>
        <taxon>Bacteria</taxon>
        <taxon>Pseudomonadati</taxon>
        <taxon>Pseudomonadota</taxon>
        <taxon>Gammaproteobacteria</taxon>
        <taxon>Oceanospirillales</taxon>
        <taxon>Oceanospirillaceae</taxon>
        <taxon>Marinobacterium</taxon>
    </lineage>
</organism>
<sequence>MGQLWLFVLLLVAVAGIPVQAAGAGDYWTLDQYYDRYPEQLPWLAELGQAVREEPVLLPAGIQQRPVRIAQVYPGLQASSYWSDSEKALTGRLADLGIEYQLETRYTSPNTQLGEQIRQIRELLNWQPDYLIYTLDSPRQKQLVERLIQNTDTRLILQNITTPLKAWEKRQPLMYVGFDHTEGARLLAYHFARRFPDANYGVLFRSKGLVSQMRGSGFIQALPAEHQLRSSYYSDSSREGGRSAALRMLREHPELDYIYACSTDVALGTLDALQQLQRNDVMVNGWGGGPEEIEQLRAGHLPIVLMRLSDEAGMAIAEAIRRELLGQPVPRVYSGRFVVLDDQMSEDEIRRYEAHAHRYSGGESAQ</sequence>
<evidence type="ECO:0000313" key="6">
    <source>
        <dbReference type="EMBL" id="GAA0683240.1"/>
    </source>
</evidence>
<keyword evidence="3 4" id="KW-0732">Signal</keyword>
<accession>A0ABN1I2C0</accession>
<evidence type="ECO:0000313" key="7">
    <source>
        <dbReference type="Proteomes" id="UP001499915"/>
    </source>
</evidence>
<name>A0ABN1I2C0_9GAMM</name>
<comment type="caution">
    <text evidence="6">The sequence shown here is derived from an EMBL/GenBank/DDBJ whole genome shotgun (WGS) entry which is preliminary data.</text>
</comment>